<dbReference type="InterPro" id="IPR016181">
    <property type="entry name" value="Acyl_CoA_acyltransferase"/>
</dbReference>
<proteinExistence type="predicted"/>
<comment type="caution">
    <text evidence="2">The sequence shown here is derived from an EMBL/GenBank/DDBJ whole genome shotgun (WGS) entry which is preliminary data.</text>
</comment>
<dbReference type="RefSeq" id="WP_245922080.1">
    <property type="nucleotide sequence ID" value="NZ_BSOU01000003.1"/>
</dbReference>
<sequence>MIIRAILEKDIDAILELNEQFVHVLSPMDKSKLIRLIEMSAISVVIEEDNHIAGFMLAFTQGVKYESINYEWFNENYDSFLYIDRIVVSEHFQGKRVASRLYKQALDLAAERSLSCVVAEIDIMPPNDPSLLFHQKMGFKEIQLLTHNENKVVSLQELIIS</sequence>
<dbReference type="Pfam" id="PF00583">
    <property type="entry name" value="Acetyltransf_1"/>
    <property type="match status" value="1"/>
</dbReference>
<dbReference type="SUPFAM" id="SSF55729">
    <property type="entry name" value="Acyl-CoA N-acyltransferases (Nat)"/>
    <property type="match status" value="1"/>
</dbReference>
<protein>
    <recommendedName>
        <fullName evidence="1">N-acetyltransferase domain-containing protein</fullName>
    </recommendedName>
</protein>
<organism evidence="2 3">
    <name type="scientific">Aliivibrio sifiae</name>
    <dbReference type="NCBI Taxonomy" id="566293"/>
    <lineage>
        <taxon>Bacteria</taxon>
        <taxon>Pseudomonadati</taxon>
        <taxon>Pseudomonadota</taxon>
        <taxon>Gammaproteobacteria</taxon>
        <taxon>Vibrionales</taxon>
        <taxon>Vibrionaceae</taxon>
        <taxon>Aliivibrio</taxon>
    </lineage>
</organism>
<gene>
    <name evidence="2" type="ORF">GCM10007855_13560</name>
</gene>
<evidence type="ECO:0000313" key="3">
    <source>
        <dbReference type="Proteomes" id="UP001156660"/>
    </source>
</evidence>
<feature type="domain" description="N-acetyltransferase" evidence="1">
    <location>
        <begin position="1"/>
        <end position="159"/>
    </location>
</feature>
<evidence type="ECO:0000259" key="1">
    <source>
        <dbReference type="PROSITE" id="PS51186"/>
    </source>
</evidence>
<accession>A0ABQ6AID4</accession>
<dbReference type="InterPro" id="IPR016890">
    <property type="entry name" value="UCP028520"/>
</dbReference>
<reference evidence="3" key="1">
    <citation type="journal article" date="2019" name="Int. J. Syst. Evol. Microbiol.">
        <title>The Global Catalogue of Microorganisms (GCM) 10K type strain sequencing project: providing services to taxonomists for standard genome sequencing and annotation.</title>
        <authorList>
            <consortium name="The Broad Institute Genomics Platform"/>
            <consortium name="The Broad Institute Genome Sequencing Center for Infectious Disease"/>
            <person name="Wu L."/>
            <person name="Ma J."/>
        </authorList>
    </citation>
    <scope>NUCLEOTIDE SEQUENCE [LARGE SCALE GENOMIC DNA]</scope>
    <source>
        <strain evidence="3">NBRC 105001</strain>
    </source>
</reference>
<dbReference type="CDD" id="cd04301">
    <property type="entry name" value="NAT_SF"/>
    <property type="match status" value="1"/>
</dbReference>
<dbReference type="PROSITE" id="PS51186">
    <property type="entry name" value="GNAT"/>
    <property type="match status" value="1"/>
</dbReference>
<dbReference type="Proteomes" id="UP001156660">
    <property type="component" value="Unassembled WGS sequence"/>
</dbReference>
<evidence type="ECO:0000313" key="2">
    <source>
        <dbReference type="EMBL" id="GLR74482.1"/>
    </source>
</evidence>
<dbReference type="Gene3D" id="3.40.630.30">
    <property type="match status" value="1"/>
</dbReference>
<dbReference type="InterPro" id="IPR000182">
    <property type="entry name" value="GNAT_dom"/>
</dbReference>
<keyword evidence="3" id="KW-1185">Reference proteome</keyword>
<dbReference type="PIRSF" id="PIRSF028520">
    <property type="entry name" value="UCP028520"/>
    <property type="match status" value="1"/>
</dbReference>
<dbReference type="EMBL" id="BSOU01000003">
    <property type="protein sequence ID" value="GLR74482.1"/>
    <property type="molecule type" value="Genomic_DNA"/>
</dbReference>
<name>A0ABQ6AID4_9GAMM</name>